<reference evidence="2" key="1">
    <citation type="journal article" date="2019" name="Int. J. Syst. Evol. Microbiol.">
        <title>The Global Catalogue of Microorganisms (GCM) 10K type strain sequencing project: providing services to taxonomists for standard genome sequencing and annotation.</title>
        <authorList>
            <consortium name="The Broad Institute Genomics Platform"/>
            <consortium name="The Broad Institute Genome Sequencing Center for Infectious Disease"/>
            <person name="Wu L."/>
            <person name="Ma J."/>
        </authorList>
    </citation>
    <scope>NUCLEOTIDE SEQUENCE [LARGE SCALE GENOMIC DNA]</scope>
    <source>
        <strain evidence="2">KCTC 32239</strain>
    </source>
</reference>
<organism evidence="1 2">
    <name type="scientific">Cellvibrio zantedeschiae</name>
    <dbReference type="NCBI Taxonomy" id="1237077"/>
    <lineage>
        <taxon>Bacteria</taxon>
        <taxon>Pseudomonadati</taxon>
        <taxon>Pseudomonadota</taxon>
        <taxon>Gammaproteobacteria</taxon>
        <taxon>Cellvibrionales</taxon>
        <taxon>Cellvibrionaceae</taxon>
        <taxon>Cellvibrio</taxon>
    </lineage>
</organism>
<accession>A0ABQ3B3C5</accession>
<comment type="caution">
    <text evidence="1">The sequence shown here is derived from an EMBL/GenBank/DDBJ whole genome shotgun (WGS) entry which is preliminary data.</text>
</comment>
<keyword evidence="2" id="KW-1185">Reference proteome</keyword>
<sequence>MDVELSLLTASGLTEPKAEWTENAIRFMNASLKQRLGKSDGKVVFYKSKAADAQSSLLQLEKLHQATGYTILTHDLMMPLPSKKLDTSPRTLGPAAIELSKETGADYGLFVFVRDTYTSGGRAALMFFAAAAGVGIQGGTQVGFASLVDLKTGNIVWFNRLISGTGDLRNEPDAEKTISNLLTGFPL</sequence>
<dbReference type="Proteomes" id="UP000619761">
    <property type="component" value="Unassembled WGS sequence"/>
</dbReference>
<name>A0ABQ3B3C5_9GAMM</name>
<protein>
    <recommendedName>
        <fullName evidence="3">Lipoprotein</fullName>
    </recommendedName>
</protein>
<evidence type="ECO:0000313" key="1">
    <source>
        <dbReference type="EMBL" id="GGY78035.1"/>
    </source>
</evidence>
<dbReference type="EMBL" id="BMYZ01000002">
    <property type="protein sequence ID" value="GGY78035.1"/>
    <property type="molecule type" value="Genomic_DNA"/>
</dbReference>
<proteinExistence type="predicted"/>
<evidence type="ECO:0008006" key="3">
    <source>
        <dbReference type="Google" id="ProtNLM"/>
    </source>
</evidence>
<evidence type="ECO:0000313" key="2">
    <source>
        <dbReference type="Proteomes" id="UP000619761"/>
    </source>
</evidence>
<gene>
    <name evidence="1" type="ORF">GCM10011613_23280</name>
</gene>